<evidence type="ECO:0000313" key="4">
    <source>
        <dbReference type="EMBL" id="HIS66347.1"/>
    </source>
</evidence>
<evidence type="ECO:0000256" key="1">
    <source>
        <dbReference type="ARBA" id="ARBA00010211"/>
    </source>
</evidence>
<keyword evidence="4" id="KW-0378">Hydrolase</keyword>
<dbReference type="InterPro" id="IPR036663">
    <property type="entry name" value="Fumarylacetoacetase_C_sf"/>
</dbReference>
<dbReference type="GO" id="GO:0018773">
    <property type="term" value="F:acetylpyruvate hydrolase activity"/>
    <property type="evidence" value="ECO:0007669"/>
    <property type="project" value="TreeGrafter"/>
</dbReference>
<keyword evidence="2" id="KW-0479">Metal-binding</keyword>
<organism evidence="4 5">
    <name type="scientific">Candidatus Scatomorpha merdipullorum</name>
    <dbReference type="NCBI Taxonomy" id="2840927"/>
    <lineage>
        <taxon>Bacteria</taxon>
        <taxon>Bacillati</taxon>
        <taxon>Bacillota</taxon>
        <taxon>Clostridia</taxon>
        <taxon>Eubacteriales</taxon>
        <taxon>Candidatus Scatomorpha</taxon>
    </lineage>
</organism>
<gene>
    <name evidence="4" type="ORF">IAC18_02170</name>
</gene>
<comment type="similarity">
    <text evidence="1">Belongs to the FAH family.</text>
</comment>
<dbReference type="GO" id="GO:0046872">
    <property type="term" value="F:metal ion binding"/>
    <property type="evidence" value="ECO:0007669"/>
    <property type="project" value="UniProtKB-KW"/>
</dbReference>
<dbReference type="Gene3D" id="3.90.850.10">
    <property type="entry name" value="Fumarylacetoacetase-like, C-terminal domain"/>
    <property type="match status" value="1"/>
</dbReference>
<evidence type="ECO:0000259" key="3">
    <source>
        <dbReference type="Pfam" id="PF01557"/>
    </source>
</evidence>
<protein>
    <submittedName>
        <fullName evidence="4">Fumarylacetoacetate hydrolase family protein</fullName>
    </submittedName>
</protein>
<dbReference type="PANTHER" id="PTHR11820">
    <property type="entry name" value="ACYLPYRUVASE"/>
    <property type="match status" value="1"/>
</dbReference>
<dbReference type="SUPFAM" id="SSF56529">
    <property type="entry name" value="FAH"/>
    <property type="match status" value="1"/>
</dbReference>
<evidence type="ECO:0000256" key="2">
    <source>
        <dbReference type="ARBA" id="ARBA00022723"/>
    </source>
</evidence>
<dbReference type="EMBL" id="DVJK01000060">
    <property type="protein sequence ID" value="HIS66347.1"/>
    <property type="molecule type" value="Genomic_DNA"/>
</dbReference>
<reference evidence="4" key="1">
    <citation type="submission" date="2020-10" db="EMBL/GenBank/DDBJ databases">
        <authorList>
            <person name="Gilroy R."/>
        </authorList>
    </citation>
    <scope>NUCLEOTIDE SEQUENCE</scope>
    <source>
        <strain evidence="4">ChiHjej10B9-9673</strain>
    </source>
</reference>
<dbReference type="InterPro" id="IPR011234">
    <property type="entry name" value="Fumarylacetoacetase-like_C"/>
</dbReference>
<comment type="caution">
    <text evidence="4">The sequence shown here is derived from an EMBL/GenBank/DDBJ whole genome shotgun (WGS) entry which is preliminary data.</text>
</comment>
<dbReference type="AlphaFoldDB" id="A0A9D1FC44"/>
<reference evidence="4" key="2">
    <citation type="journal article" date="2021" name="PeerJ">
        <title>Extensive microbial diversity within the chicken gut microbiome revealed by metagenomics and culture.</title>
        <authorList>
            <person name="Gilroy R."/>
            <person name="Ravi A."/>
            <person name="Getino M."/>
            <person name="Pursley I."/>
            <person name="Horton D.L."/>
            <person name="Alikhan N.F."/>
            <person name="Baker D."/>
            <person name="Gharbi K."/>
            <person name="Hall N."/>
            <person name="Watson M."/>
            <person name="Adriaenssens E.M."/>
            <person name="Foster-Nyarko E."/>
            <person name="Jarju S."/>
            <person name="Secka A."/>
            <person name="Antonio M."/>
            <person name="Oren A."/>
            <person name="Chaudhuri R.R."/>
            <person name="La Ragione R."/>
            <person name="Hildebrand F."/>
            <person name="Pallen M.J."/>
        </authorList>
    </citation>
    <scope>NUCLEOTIDE SEQUENCE</scope>
    <source>
        <strain evidence="4">ChiHjej10B9-9673</strain>
    </source>
</reference>
<proteinExistence type="inferred from homology"/>
<name>A0A9D1FC44_9FIRM</name>
<dbReference type="PANTHER" id="PTHR11820:SF7">
    <property type="entry name" value="ACYLPYRUVASE FAHD1, MITOCHONDRIAL"/>
    <property type="match status" value="1"/>
</dbReference>
<sequence>MKLLTCEYSGRTFAAVSDGARVWEAAPDMRALIEKLGGALPGAEFCTGEGIALADVKLLAPIPAPAQDVVCLGMNYVDHSAEAESWGGAAEFKKNAGKAVYFSKRAAYIIGPGDLIDGHFDIVDSLDYEAELAVVLGRDAYRVSEAEAKEYVLGYSVLNDISARNLQTAHKQFYFGKSLDTHTAMGPWIVTRDEFAWEPELPIRCYINGEKRQESNTRLEIYGAAHVIAELSAGMTLKAGTIIAMGTPAGVGMGFNPPKYLKSGDVIRCEIDGIGALENAVG</sequence>
<feature type="domain" description="Fumarylacetoacetase-like C-terminal" evidence="3">
    <location>
        <begin position="69"/>
        <end position="281"/>
    </location>
</feature>
<evidence type="ECO:0000313" key="5">
    <source>
        <dbReference type="Proteomes" id="UP000824001"/>
    </source>
</evidence>
<dbReference type="Pfam" id="PF01557">
    <property type="entry name" value="FAA_hydrolase"/>
    <property type="match status" value="1"/>
</dbReference>
<accession>A0A9D1FC44</accession>
<dbReference type="Proteomes" id="UP000824001">
    <property type="component" value="Unassembled WGS sequence"/>
</dbReference>